<name>A0A2H0UHY9_9BACT</name>
<proteinExistence type="predicted"/>
<evidence type="ECO:0000313" key="3">
    <source>
        <dbReference type="Proteomes" id="UP000229612"/>
    </source>
</evidence>
<feature type="domain" description="D-alanine--D-alanine ligase N-terminal" evidence="1">
    <location>
        <begin position="62"/>
        <end position="99"/>
    </location>
</feature>
<evidence type="ECO:0000259" key="1">
    <source>
        <dbReference type="Pfam" id="PF01820"/>
    </source>
</evidence>
<sequence>MSEMKNLRVAVLRGGPSEEYDVSMKTGSEVLSALGRQGVSATDVIINKHGEWMVHGFAKDPASALSTSDVAFIALHGAYGEDGTVQRILDRIGIRYTGSRAYPSALAMNKILTKDILRSAGV</sequence>
<evidence type="ECO:0000313" key="2">
    <source>
        <dbReference type="EMBL" id="PIR86034.1"/>
    </source>
</evidence>
<dbReference type="InterPro" id="IPR016185">
    <property type="entry name" value="PreATP-grasp_dom_sf"/>
</dbReference>
<dbReference type="AlphaFoldDB" id="A0A2H0UHY9"/>
<dbReference type="Proteomes" id="UP000229612">
    <property type="component" value="Unassembled WGS sequence"/>
</dbReference>
<keyword evidence="2" id="KW-0436">Ligase</keyword>
<dbReference type="PANTHER" id="PTHR23132">
    <property type="entry name" value="D-ALANINE--D-ALANINE LIGASE"/>
    <property type="match status" value="1"/>
</dbReference>
<dbReference type="Pfam" id="PF01820">
    <property type="entry name" value="Dala_Dala_lig_N"/>
    <property type="match status" value="2"/>
</dbReference>
<dbReference type="Gene3D" id="3.40.50.20">
    <property type="match status" value="1"/>
</dbReference>
<gene>
    <name evidence="2" type="ORF">COU14_01315</name>
</gene>
<protein>
    <submittedName>
        <fullName evidence="2">D-alanine--D-alanine ligase</fullName>
    </submittedName>
</protein>
<dbReference type="PANTHER" id="PTHR23132:SF23">
    <property type="entry name" value="D-ALANINE--D-ALANINE LIGASE B"/>
    <property type="match status" value="1"/>
</dbReference>
<dbReference type="EMBL" id="PFBG01000013">
    <property type="protein sequence ID" value="PIR86034.1"/>
    <property type="molecule type" value="Genomic_DNA"/>
</dbReference>
<comment type="caution">
    <text evidence="2">The sequence shown here is derived from an EMBL/GenBank/DDBJ whole genome shotgun (WGS) entry which is preliminary data.</text>
</comment>
<accession>A0A2H0UHY9</accession>
<feature type="non-terminal residue" evidence="2">
    <location>
        <position position="122"/>
    </location>
</feature>
<dbReference type="GO" id="GO:0008716">
    <property type="term" value="F:D-alanine-D-alanine ligase activity"/>
    <property type="evidence" value="ECO:0007669"/>
    <property type="project" value="TreeGrafter"/>
</dbReference>
<feature type="domain" description="D-alanine--D-alanine ligase N-terminal" evidence="1">
    <location>
        <begin position="8"/>
        <end position="55"/>
    </location>
</feature>
<organism evidence="2 3">
    <name type="scientific">Candidatus Kaiserbacteria bacterium CG10_big_fil_rev_8_21_14_0_10_44_10</name>
    <dbReference type="NCBI Taxonomy" id="1974606"/>
    <lineage>
        <taxon>Bacteria</taxon>
        <taxon>Candidatus Kaiseribacteriota</taxon>
    </lineage>
</organism>
<dbReference type="InterPro" id="IPR011127">
    <property type="entry name" value="Dala_Dala_lig_N"/>
</dbReference>
<dbReference type="SUPFAM" id="SSF52440">
    <property type="entry name" value="PreATP-grasp domain"/>
    <property type="match status" value="1"/>
</dbReference>
<reference evidence="3" key="1">
    <citation type="submission" date="2017-09" db="EMBL/GenBank/DDBJ databases">
        <title>Depth-based differentiation of microbial function through sediment-hosted aquifers and enrichment of novel symbionts in the deep terrestrial subsurface.</title>
        <authorList>
            <person name="Probst A.J."/>
            <person name="Ladd B."/>
            <person name="Jarett J.K."/>
            <person name="Geller-Mcgrath D.E."/>
            <person name="Sieber C.M.K."/>
            <person name="Emerson J.B."/>
            <person name="Anantharaman K."/>
            <person name="Thomas B.C."/>
            <person name="Malmstrom R."/>
            <person name="Stieglmeier M."/>
            <person name="Klingl A."/>
            <person name="Woyke T."/>
            <person name="Ryan C.M."/>
            <person name="Banfield J.F."/>
        </authorList>
    </citation>
    <scope>NUCLEOTIDE SEQUENCE [LARGE SCALE GENOMIC DNA]</scope>
</reference>